<feature type="transmembrane region" description="Helical" evidence="1">
    <location>
        <begin position="57"/>
        <end position="90"/>
    </location>
</feature>
<sequence>MMIAFKYNKLHCVNASHEDSNWLSAKSSYSSAFAEFPHGLSFSIHSAFLPTVITTNYVAAAAAASVVVVVAILVLLFLHLLIIIVVVITATGSGLRR</sequence>
<reference evidence="2 4" key="2">
    <citation type="journal article" date="2014" name="BMC Genomics">
        <title>An improved genome release (version Mt4.0) for the model legume Medicago truncatula.</title>
        <authorList>
            <person name="Tang H."/>
            <person name="Krishnakumar V."/>
            <person name="Bidwell S."/>
            <person name="Rosen B."/>
            <person name="Chan A."/>
            <person name="Zhou S."/>
            <person name="Gentzbittel L."/>
            <person name="Childs K.L."/>
            <person name="Yandell M."/>
            <person name="Gundlach H."/>
            <person name="Mayer K.F."/>
            <person name="Schwartz D.C."/>
            <person name="Town C.D."/>
        </authorList>
    </citation>
    <scope>GENOME REANNOTATION</scope>
    <source>
        <strain evidence="2">A17</strain>
        <strain evidence="3 4">cv. Jemalong A17</strain>
    </source>
</reference>
<evidence type="ECO:0000313" key="2">
    <source>
        <dbReference type="EMBL" id="KEH43656.1"/>
    </source>
</evidence>
<gene>
    <name evidence="2" type="ordered locus">MTR_1g098733</name>
</gene>
<reference evidence="3" key="3">
    <citation type="submission" date="2015-04" db="UniProtKB">
        <authorList>
            <consortium name="EnsemblPlants"/>
        </authorList>
    </citation>
    <scope>IDENTIFICATION</scope>
    <source>
        <strain evidence="3">cv. Jemalong A17</strain>
    </source>
</reference>
<reference evidence="2 4" key="1">
    <citation type="journal article" date="2011" name="Nature">
        <title>The Medicago genome provides insight into the evolution of rhizobial symbioses.</title>
        <authorList>
            <person name="Young N.D."/>
            <person name="Debelle F."/>
            <person name="Oldroyd G.E."/>
            <person name="Geurts R."/>
            <person name="Cannon S.B."/>
            <person name="Udvardi M.K."/>
            <person name="Benedito V.A."/>
            <person name="Mayer K.F."/>
            <person name="Gouzy J."/>
            <person name="Schoof H."/>
            <person name="Van de Peer Y."/>
            <person name="Proost S."/>
            <person name="Cook D.R."/>
            <person name="Meyers B.C."/>
            <person name="Spannagl M."/>
            <person name="Cheung F."/>
            <person name="De Mita S."/>
            <person name="Krishnakumar V."/>
            <person name="Gundlach H."/>
            <person name="Zhou S."/>
            <person name="Mudge J."/>
            <person name="Bharti A.K."/>
            <person name="Murray J.D."/>
            <person name="Naoumkina M.A."/>
            <person name="Rosen B."/>
            <person name="Silverstein K.A."/>
            <person name="Tang H."/>
            <person name="Rombauts S."/>
            <person name="Zhao P.X."/>
            <person name="Zhou P."/>
            <person name="Barbe V."/>
            <person name="Bardou P."/>
            <person name="Bechner M."/>
            <person name="Bellec A."/>
            <person name="Berger A."/>
            <person name="Berges H."/>
            <person name="Bidwell S."/>
            <person name="Bisseling T."/>
            <person name="Choisne N."/>
            <person name="Couloux A."/>
            <person name="Denny R."/>
            <person name="Deshpande S."/>
            <person name="Dai X."/>
            <person name="Doyle J.J."/>
            <person name="Dudez A.M."/>
            <person name="Farmer A.D."/>
            <person name="Fouteau S."/>
            <person name="Franken C."/>
            <person name="Gibelin C."/>
            <person name="Gish J."/>
            <person name="Goldstein S."/>
            <person name="Gonzalez A.J."/>
            <person name="Green P.J."/>
            <person name="Hallab A."/>
            <person name="Hartog M."/>
            <person name="Hua A."/>
            <person name="Humphray S.J."/>
            <person name="Jeong D.H."/>
            <person name="Jing Y."/>
            <person name="Jocker A."/>
            <person name="Kenton S.M."/>
            <person name="Kim D.J."/>
            <person name="Klee K."/>
            <person name="Lai H."/>
            <person name="Lang C."/>
            <person name="Lin S."/>
            <person name="Macmil S.L."/>
            <person name="Magdelenat G."/>
            <person name="Matthews L."/>
            <person name="McCorrison J."/>
            <person name="Monaghan E.L."/>
            <person name="Mun J.H."/>
            <person name="Najar F.Z."/>
            <person name="Nicholson C."/>
            <person name="Noirot C."/>
            <person name="O'Bleness M."/>
            <person name="Paule C.R."/>
            <person name="Poulain J."/>
            <person name="Prion F."/>
            <person name="Qin B."/>
            <person name="Qu C."/>
            <person name="Retzel E.F."/>
            <person name="Riddle C."/>
            <person name="Sallet E."/>
            <person name="Samain S."/>
            <person name="Samson N."/>
            <person name="Sanders I."/>
            <person name="Saurat O."/>
            <person name="Scarpelli C."/>
            <person name="Schiex T."/>
            <person name="Segurens B."/>
            <person name="Severin A.J."/>
            <person name="Sherrier D.J."/>
            <person name="Shi R."/>
            <person name="Sims S."/>
            <person name="Singer S.R."/>
            <person name="Sinharoy S."/>
            <person name="Sterck L."/>
            <person name="Viollet A."/>
            <person name="Wang B.B."/>
            <person name="Wang K."/>
            <person name="Wang M."/>
            <person name="Wang X."/>
            <person name="Warfsmann J."/>
            <person name="Weissenbach J."/>
            <person name="White D.D."/>
            <person name="White J.D."/>
            <person name="Wiley G.B."/>
            <person name="Wincker P."/>
            <person name="Xing Y."/>
            <person name="Yang L."/>
            <person name="Yao Z."/>
            <person name="Ying F."/>
            <person name="Zhai J."/>
            <person name="Zhou L."/>
            <person name="Zuber A."/>
            <person name="Denarie J."/>
            <person name="Dixon R.A."/>
            <person name="May G.D."/>
            <person name="Schwartz D.C."/>
            <person name="Rogers J."/>
            <person name="Quetier F."/>
            <person name="Town C.D."/>
            <person name="Roe B.A."/>
        </authorList>
    </citation>
    <scope>NUCLEOTIDE SEQUENCE [LARGE SCALE GENOMIC DNA]</scope>
    <source>
        <strain evidence="2">A17</strain>
        <strain evidence="3 4">cv. Jemalong A17</strain>
    </source>
</reference>
<dbReference type="EnsemblPlants" id="KEH43656">
    <property type="protein sequence ID" value="KEH43656"/>
    <property type="gene ID" value="MTR_1g098733"/>
</dbReference>
<organism evidence="2 4">
    <name type="scientific">Medicago truncatula</name>
    <name type="common">Barrel medic</name>
    <name type="synonym">Medicago tribuloides</name>
    <dbReference type="NCBI Taxonomy" id="3880"/>
    <lineage>
        <taxon>Eukaryota</taxon>
        <taxon>Viridiplantae</taxon>
        <taxon>Streptophyta</taxon>
        <taxon>Embryophyta</taxon>
        <taxon>Tracheophyta</taxon>
        <taxon>Spermatophyta</taxon>
        <taxon>Magnoliopsida</taxon>
        <taxon>eudicotyledons</taxon>
        <taxon>Gunneridae</taxon>
        <taxon>Pentapetalae</taxon>
        <taxon>rosids</taxon>
        <taxon>fabids</taxon>
        <taxon>Fabales</taxon>
        <taxon>Fabaceae</taxon>
        <taxon>Papilionoideae</taxon>
        <taxon>50 kb inversion clade</taxon>
        <taxon>NPAAA clade</taxon>
        <taxon>Hologalegina</taxon>
        <taxon>IRL clade</taxon>
        <taxon>Trifolieae</taxon>
        <taxon>Medicago</taxon>
    </lineage>
</organism>
<keyword evidence="4" id="KW-1185">Reference proteome</keyword>
<keyword evidence="1" id="KW-1133">Transmembrane helix</keyword>
<protein>
    <submittedName>
        <fullName evidence="2">Transmembrane protein, putative</fullName>
    </submittedName>
</protein>
<name>A0A072VPQ6_MEDTR</name>
<keyword evidence="1" id="KW-0472">Membrane</keyword>
<dbReference type="Proteomes" id="UP000002051">
    <property type="component" value="Unassembled WGS sequence"/>
</dbReference>
<evidence type="ECO:0000256" key="1">
    <source>
        <dbReference type="SAM" id="Phobius"/>
    </source>
</evidence>
<accession>A0A072VPQ6</accession>
<evidence type="ECO:0000313" key="4">
    <source>
        <dbReference type="Proteomes" id="UP000002051"/>
    </source>
</evidence>
<dbReference type="EMBL" id="CM001217">
    <property type="protein sequence ID" value="KEH43656.1"/>
    <property type="molecule type" value="Genomic_DNA"/>
</dbReference>
<evidence type="ECO:0000313" key="3">
    <source>
        <dbReference type="EnsemblPlants" id="KEH43656"/>
    </source>
</evidence>
<dbReference type="HOGENOM" id="CLU_2349909_0_0_1"/>
<dbReference type="AlphaFoldDB" id="A0A072VPQ6"/>
<proteinExistence type="predicted"/>
<keyword evidence="1 2" id="KW-0812">Transmembrane</keyword>